<dbReference type="EMBL" id="MKHE01000020">
    <property type="protein sequence ID" value="OWK05242.1"/>
    <property type="molecule type" value="Genomic_DNA"/>
</dbReference>
<dbReference type="Pfam" id="PF08568">
    <property type="entry name" value="Kinetochor_Ybp2"/>
    <property type="match status" value="2"/>
</dbReference>
<keyword evidence="2" id="KW-1185">Reference proteome</keyword>
<reference evidence="1 2" key="1">
    <citation type="journal article" date="2018" name="Mol. Genet. Genomics">
        <title>The red deer Cervus elaphus genome CerEla1.0: sequencing, annotating, genes, and chromosomes.</title>
        <authorList>
            <person name="Bana N.A."/>
            <person name="Nyiri A."/>
            <person name="Nagy J."/>
            <person name="Frank K."/>
            <person name="Nagy T."/>
            <person name="Steger V."/>
            <person name="Schiller M."/>
            <person name="Lakatos P."/>
            <person name="Sugar L."/>
            <person name="Horn P."/>
            <person name="Barta E."/>
            <person name="Orosz L."/>
        </authorList>
    </citation>
    <scope>NUCLEOTIDE SEQUENCE [LARGE SCALE GENOMIC DNA]</scope>
    <source>
        <strain evidence="1">Hungarian</strain>
    </source>
</reference>
<organism evidence="1 2">
    <name type="scientific">Cervus elaphus hippelaphus</name>
    <name type="common">European red deer</name>
    <dbReference type="NCBI Taxonomy" id="46360"/>
    <lineage>
        <taxon>Eukaryota</taxon>
        <taxon>Metazoa</taxon>
        <taxon>Chordata</taxon>
        <taxon>Craniata</taxon>
        <taxon>Vertebrata</taxon>
        <taxon>Euteleostomi</taxon>
        <taxon>Mammalia</taxon>
        <taxon>Eutheria</taxon>
        <taxon>Laurasiatheria</taxon>
        <taxon>Artiodactyla</taxon>
        <taxon>Ruminantia</taxon>
        <taxon>Pecora</taxon>
        <taxon>Cervidae</taxon>
        <taxon>Cervinae</taxon>
        <taxon>Cervus</taxon>
    </lineage>
</organism>
<evidence type="ECO:0000313" key="2">
    <source>
        <dbReference type="Proteomes" id="UP000242450"/>
    </source>
</evidence>
<dbReference type="PANTHER" id="PTHR15430:SF1">
    <property type="entry name" value="GLOMULIN"/>
    <property type="match status" value="1"/>
</dbReference>
<dbReference type="InterPro" id="IPR019516">
    <property type="entry name" value="Glomulin/ALF4"/>
</dbReference>
<dbReference type="OrthoDB" id="619536at2759"/>
<evidence type="ECO:0000313" key="1">
    <source>
        <dbReference type="EMBL" id="OWK05242.1"/>
    </source>
</evidence>
<protein>
    <submittedName>
        <fullName evidence="1">GLMN</fullName>
    </submittedName>
</protein>
<name>A0A212CH90_CEREH</name>
<dbReference type="InterPro" id="IPR013877">
    <property type="entry name" value="YAP-bd/ALF4/Glomulin"/>
</dbReference>
<feature type="non-terminal residue" evidence="1">
    <location>
        <position position="1"/>
    </location>
</feature>
<dbReference type="PANTHER" id="PTHR15430">
    <property type="entry name" value="GLOMULIN"/>
    <property type="match status" value="1"/>
</dbReference>
<sequence length="384" mass="43902">QILEEQDFKEEDFGLLQLAGQRCIDEGHIDQLLEIIQNEKNKVIVKNMGWNLVGPVVRSLLRNEKEDKRKCHFLLLDLLVKLCNPKELLLGLLELIEEPSGKQISQIILLLLQPLQTVIQKLRNNKAYSVGLALSTLWSQLALLPVPYSEEQIQADDYGLCQCCKALVEFTKPFVEDVIDNKGNSRENEKLKDEILKLKKKIWNYLEFEEEEDKQLSDSMASLAYLVFVQGISIDQLPMVLRTEESVFSKGLDLLENGLLRIEDSSLLHQYLEIKSFLTVPQGLVKVMTLCPIETLRKKGLAVLQLYINKLDPQGKYTLFRCLLNTSNHSGVEAFIIQNIKNQIDMSLKKTHNKWFTGPQLISLLDLLLFLPEGAETDLLQNSD</sequence>
<comment type="caution">
    <text evidence="1">The sequence shown here is derived from an EMBL/GenBank/DDBJ whole genome shotgun (WGS) entry which is preliminary data.</text>
</comment>
<dbReference type="GO" id="GO:0055105">
    <property type="term" value="F:ubiquitin-protein transferase inhibitor activity"/>
    <property type="evidence" value="ECO:0007669"/>
    <property type="project" value="TreeGrafter"/>
</dbReference>
<dbReference type="Proteomes" id="UP000242450">
    <property type="component" value="Chromosome 20"/>
</dbReference>
<accession>A0A212CH90</accession>
<gene>
    <name evidence="1" type="ORF">Celaphus_00002323</name>
</gene>
<dbReference type="GO" id="GO:0005737">
    <property type="term" value="C:cytoplasm"/>
    <property type="evidence" value="ECO:0007669"/>
    <property type="project" value="TreeGrafter"/>
</dbReference>
<proteinExistence type="predicted"/>
<dbReference type="AlphaFoldDB" id="A0A212CH90"/>
<feature type="non-terminal residue" evidence="1">
    <location>
        <position position="384"/>
    </location>
</feature>